<dbReference type="Proteomes" id="UP000821853">
    <property type="component" value="Chromosome 9"/>
</dbReference>
<dbReference type="FunFam" id="3.40.190.10:FF:000060">
    <property type="entry name" value="Glutamate receptor ionotropic, kainate 1"/>
    <property type="match status" value="1"/>
</dbReference>
<keyword evidence="18" id="KW-1015">Disulfide bond</keyword>
<keyword evidence="13" id="KW-1071">Ligand-gated ion channel</keyword>
<name>A0A9J6H3S5_HAELO</name>
<dbReference type="GO" id="GO:0045211">
    <property type="term" value="C:postsynaptic membrane"/>
    <property type="evidence" value="ECO:0007669"/>
    <property type="project" value="UniProtKB-SubCell"/>
</dbReference>
<proteinExistence type="inferred from homology"/>
<evidence type="ECO:0000256" key="7">
    <source>
        <dbReference type="ARBA" id="ARBA00023018"/>
    </source>
</evidence>
<feature type="binding site" evidence="16">
    <location>
        <position position="790"/>
    </location>
    <ligand>
        <name>L-glutamate</name>
        <dbReference type="ChEBI" id="CHEBI:29985"/>
    </ligand>
</feature>
<keyword evidence="3" id="KW-1003">Cell membrane</keyword>
<dbReference type="SMART" id="SM00918">
    <property type="entry name" value="Lig_chan-Glu_bd"/>
    <property type="match status" value="1"/>
</dbReference>
<feature type="transmembrane region" description="Helical" evidence="20">
    <location>
        <begin position="929"/>
        <end position="950"/>
    </location>
</feature>
<keyword evidence="11" id="KW-0325">Glycoprotein</keyword>
<feature type="region of interest" description="Disordered" evidence="19">
    <location>
        <begin position="982"/>
        <end position="1018"/>
    </location>
</feature>
<keyword evidence="10" id="KW-0675">Receptor</keyword>
<evidence type="ECO:0000313" key="24">
    <source>
        <dbReference type="Proteomes" id="UP000821853"/>
    </source>
</evidence>
<evidence type="ECO:0000256" key="6">
    <source>
        <dbReference type="ARBA" id="ARBA00022989"/>
    </source>
</evidence>
<dbReference type="InterPro" id="IPR015683">
    <property type="entry name" value="Ionotropic_Glu_rcpt"/>
</dbReference>
<evidence type="ECO:0000259" key="22">
    <source>
        <dbReference type="SMART" id="SM00918"/>
    </source>
</evidence>
<dbReference type="Pfam" id="PF10613">
    <property type="entry name" value="Lig_chan-Glu_bd"/>
    <property type="match status" value="1"/>
</dbReference>
<feature type="transmembrane region" description="Helical" evidence="20">
    <location>
        <begin position="739"/>
        <end position="761"/>
    </location>
</feature>
<dbReference type="PANTHER" id="PTHR18966">
    <property type="entry name" value="IONOTROPIC GLUTAMATE RECEPTOR"/>
    <property type="match status" value="1"/>
</dbReference>
<keyword evidence="7" id="KW-0770">Synapse</keyword>
<comment type="caution">
    <text evidence="23">The sequence shown here is derived from an EMBL/GenBank/DDBJ whole genome shotgun (WGS) entry which is preliminary data.</text>
</comment>
<evidence type="ECO:0000256" key="2">
    <source>
        <dbReference type="ARBA" id="ARBA00022448"/>
    </source>
</evidence>
<dbReference type="Pfam" id="PF01094">
    <property type="entry name" value="ANF_receptor"/>
    <property type="match status" value="1"/>
</dbReference>
<dbReference type="Gene3D" id="3.40.50.2300">
    <property type="match status" value="2"/>
</dbReference>
<keyword evidence="6 20" id="KW-1133">Transmembrane helix</keyword>
<organism evidence="23 24">
    <name type="scientific">Haemaphysalis longicornis</name>
    <name type="common">Bush tick</name>
    <dbReference type="NCBI Taxonomy" id="44386"/>
    <lineage>
        <taxon>Eukaryota</taxon>
        <taxon>Metazoa</taxon>
        <taxon>Ecdysozoa</taxon>
        <taxon>Arthropoda</taxon>
        <taxon>Chelicerata</taxon>
        <taxon>Arachnida</taxon>
        <taxon>Acari</taxon>
        <taxon>Parasitiformes</taxon>
        <taxon>Ixodida</taxon>
        <taxon>Ixodoidea</taxon>
        <taxon>Ixodidae</taxon>
        <taxon>Haemaphysalinae</taxon>
        <taxon>Haemaphysalis</taxon>
    </lineage>
</organism>
<dbReference type="SMART" id="SM00079">
    <property type="entry name" value="PBPe"/>
    <property type="match status" value="1"/>
</dbReference>
<keyword evidence="8" id="KW-0406">Ion transport</keyword>
<keyword evidence="9 20" id="KW-0472">Membrane</keyword>
<evidence type="ECO:0008006" key="25">
    <source>
        <dbReference type="Google" id="ProtNLM"/>
    </source>
</evidence>
<keyword evidence="2" id="KW-0813">Transport</keyword>
<evidence type="ECO:0000256" key="14">
    <source>
        <dbReference type="ARBA" id="ARBA00023303"/>
    </source>
</evidence>
<feature type="domain" description="Ionotropic glutamate receptor C-terminal" evidence="21">
    <location>
        <begin position="541"/>
        <end position="902"/>
    </location>
</feature>
<feature type="domain" description="Ionotropic glutamate receptor L-glutamate and glycine-binding" evidence="22">
    <location>
        <begin position="551"/>
        <end position="615"/>
    </location>
</feature>
<dbReference type="FunFam" id="3.40.190.10:FF:000001">
    <property type="entry name" value="Glutamate receptor ionotropic, kainate 2"/>
    <property type="match status" value="1"/>
</dbReference>
<dbReference type="AlphaFoldDB" id="A0A9J6H3S5"/>
<evidence type="ECO:0000256" key="1">
    <source>
        <dbReference type="ARBA" id="ARBA00008685"/>
    </source>
</evidence>
<dbReference type="PRINTS" id="PR00177">
    <property type="entry name" value="NMDARECEPTOR"/>
</dbReference>
<accession>A0A9J6H3S5</accession>
<dbReference type="GO" id="GO:0022824">
    <property type="term" value="F:transmitter-gated monoatomic ion channel activity"/>
    <property type="evidence" value="ECO:0007669"/>
    <property type="project" value="UniProtKB-ARBA"/>
</dbReference>
<feature type="disulfide bond" evidence="18">
    <location>
        <begin position="851"/>
        <end position="908"/>
    </location>
</feature>
<dbReference type="OrthoDB" id="5984008at2759"/>
<evidence type="ECO:0000256" key="5">
    <source>
        <dbReference type="ARBA" id="ARBA00022729"/>
    </source>
</evidence>
<dbReference type="SUPFAM" id="SSF53850">
    <property type="entry name" value="Periplasmic binding protein-like II"/>
    <property type="match status" value="1"/>
</dbReference>
<evidence type="ECO:0000256" key="18">
    <source>
        <dbReference type="PIRSR" id="PIRSR601508-3"/>
    </source>
</evidence>
<comment type="subcellular location">
    <subcellularLocation>
        <location evidence="15">Postsynaptic cell membrane</location>
        <topology evidence="15">Multi-pass membrane protein</topology>
    </subcellularLocation>
</comment>
<dbReference type="InterPro" id="IPR019594">
    <property type="entry name" value="Glu/Gly-bd"/>
</dbReference>
<evidence type="ECO:0000256" key="16">
    <source>
        <dbReference type="PIRSR" id="PIRSR601508-1"/>
    </source>
</evidence>
<feature type="site" description="Crucial to convey clamshell closure to channel opening" evidence="17">
    <location>
        <position position="769"/>
    </location>
</feature>
<dbReference type="EMBL" id="JABSTR010000011">
    <property type="protein sequence ID" value="KAH9382397.1"/>
    <property type="molecule type" value="Genomic_DNA"/>
</dbReference>
<protein>
    <recommendedName>
        <fullName evidence="25">Glutamate receptor</fullName>
    </recommendedName>
</protein>
<evidence type="ECO:0000256" key="4">
    <source>
        <dbReference type="ARBA" id="ARBA00022692"/>
    </source>
</evidence>
<evidence type="ECO:0000256" key="9">
    <source>
        <dbReference type="ARBA" id="ARBA00023136"/>
    </source>
</evidence>
<feature type="binding site" evidence="16">
    <location>
        <position position="791"/>
    </location>
    <ligand>
        <name>L-glutamate</name>
        <dbReference type="ChEBI" id="CHEBI:29985"/>
    </ligand>
</feature>
<gene>
    <name evidence="23" type="ORF">HPB48_021842</name>
</gene>
<evidence type="ECO:0000256" key="20">
    <source>
        <dbReference type="SAM" id="Phobius"/>
    </source>
</evidence>
<dbReference type="Pfam" id="PF00060">
    <property type="entry name" value="Lig_chan"/>
    <property type="match status" value="1"/>
</dbReference>
<keyword evidence="5" id="KW-0732">Signal</keyword>
<feature type="binding site" evidence="16">
    <location>
        <position position="624"/>
    </location>
    <ligand>
        <name>L-glutamate</name>
        <dbReference type="ChEBI" id="CHEBI:29985"/>
    </ligand>
</feature>
<evidence type="ECO:0000256" key="11">
    <source>
        <dbReference type="ARBA" id="ARBA00023180"/>
    </source>
</evidence>
<evidence type="ECO:0000313" key="23">
    <source>
        <dbReference type="EMBL" id="KAH9382397.1"/>
    </source>
</evidence>
<dbReference type="VEuPathDB" id="VectorBase:HLOH_053114"/>
<feature type="binding site" evidence="16">
    <location>
        <position position="626"/>
    </location>
    <ligand>
        <name>L-glutamate</name>
        <dbReference type="ChEBI" id="CHEBI:29985"/>
    </ligand>
</feature>
<dbReference type="Gene3D" id="3.40.190.10">
    <property type="entry name" value="Periplasmic binding protein-like II"/>
    <property type="match status" value="2"/>
</dbReference>
<keyword evidence="14" id="KW-0407">Ion channel</keyword>
<evidence type="ECO:0000259" key="21">
    <source>
        <dbReference type="SMART" id="SM00079"/>
    </source>
</evidence>
<evidence type="ECO:0000256" key="15">
    <source>
        <dbReference type="ARBA" id="ARBA00034104"/>
    </source>
</evidence>
<feature type="binding site" evidence="16">
    <location>
        <position position="839"/>
    </location>
    <ligand>
        <name>L-glutamate</name>
        <dbReference type="ChEBI" id="CHEBI:29985"/>
    </ligand>
</feature>
<dbReference type="InterPro" id="IPR001828">
    <property type="entry name" value="ANF_lig-bd_rcpt"/>
</dbReference>
<feature type="compositionally biased region" description="Basic and acidic residues" evidence="19">
    <location>
        <begin position="996"/>
        <end position="1018"/>
    </location>
</feature>
<feature type="binding site" evidence="16">
    <location>
        <position position="631"/>
    </location>
    <ligand>
        <name>L-glutamate</name>
        <dbReference type="ChEBI" id="CHEBI:29985"/>
    </ligand>
</feature>
<dbReference type="OMA" id="FTAPFMT"/>
<feature type="transmembrane region" description="Helical" evidence="20">
    <location>
        <begin position="708"/>
        <end position="727"/>
    </location>
</feature>
<dbReference type="GO" id="GO:0007166">
    <property type="term" value="P:cell surface receptor signaling pathway"/>
    <property type="evidence" value="ECO:0007669"/>
    <property type="project" value="UniProtKB-ARBA"/>
</dbReference>
<comment type="similarity">
    <text evidence="1">Belongs to the glutamate-gated ion channel (TC 1.A.10.1) family.</text>
</comment>
<evidence type="ECO:0000256" key="19">
    <source>
        <dbReference type="SAM" id="MobiDB-lite"/>
    </source>
</evidence>
<reference evidence="23 24" key="1">
    <citation type="journal article" date="2020" name="Cell">
        <title>Large-Scale Comparative Analyses of Tick Genomes Elucidate Their Genetic Diversity and Vector Capacities.</title>
        <authorList>
            <consortium name="Tick Genome and Microbiome Consortium (TIGMIC)"/>
            <person name="Jia N."/>
            <person name="Wang J."/>
            <person name="Shi W."/>
            <person name="Du L."/>
            <person name="Sun Y."/>
            <person name="Zhan W."/>
            <person name="Jiang J.F."/>
            <person name="Wang Q."/>
            <person name="Zhang B."/>
            <person name="Ji P."/>
            <person name="Bell-Sakyi L."/>
            <person name="Cui X.M."/>
            <person name="Yuan T.T."/>
            <person name="Jiang B.G."/>
            <person name="Yang W.F."/>
            <person name="Lam T.T."/>
            <person name="Chang Q.C."/>
            <person name="Ding S.J."/>
            <person name="Wang X.J."/>
            <person name="Zhu J.G."/>
            <person name="Ruan X.D."/>
            <person name="Zhao L."/>
            <person name="Wei J.T."/>
            <person name="Ye R.Z."/>
            <person name="Que T.C."/>
            <person name="Du C.H."/>
            <person name="Zhou Y.H."/>
            <person name="Cheng J.X."/>
            <person name="Dai P.F."/>
            <person name="Guo W.B."/>
            <person name="Han X.H."/>
            <person name="Huang E.J."/>
            <person name="Li L.F."/>
            <person name="Wei W."/>
            <person name="Gao Y.C."/>
            <person name="Liu J.Z."/>
            <person name="Shao H.Z."/>
            <person name="Wang X."/>
            <person name="Wang C.C."/>
            <person name="Yang T.C."/>
            <person name="Huo Q.B."/>
            <person name="Li W."/>
            <person name="Chen H.Y."/>
            <person name="Chen S.E."/>
            <person name="Zhou L.G."/>
            <person name="Ni X.B."/>
            <person name="Tian J.H."/>
            <person name="Sheng Y."/>
            <person name="Liu T."/>
            <person name="Pan Y.S."/>
            <person name="Xia L.Y."/>
            <person name="Li J."/>
            <person name="Zhao F."/>
            <person name="Cao W.C."/>
        </authorList>
    </citation>
    <scope>NUCLEOTIDE SEQUENCE [LARGE SCALE GENOMIC DNA]</scope>
    <source>
        <strain evidence="23">HaeL-2018</strain>
    </source>
</reference>
<evidence type="ECO:0000256" key="8">
    <source>
        <dbReference type="ARBA" id="ARBA00023065"/>
    </source>
</evidence>
<keyword evidence="24" id="KW-1185">Reference proteome</keyword>
<evidence type="ECO:0000256" key="10">
    <source>
        <dbReference type="ARBA" id="ARBA00023170"/>
    </source>
</evidence>
<evidence type="ECO:0000256" key="13">
    <source>
        <dbReference type="ARBA" id="ARBA00023286"/>
    </source>
</evidence>
<evidence type="ECO:0000256" key="17">
    <source>
        <dbReference type="PIRSR" id="PIRSR601508-2"/>
    </source>
</evidence>
<keyword evidence="4 20" id="KW-0812">Transmembrane</keyword>
<sequence length="1140" mass="126642">MPPLIPLKKVKVPINKGNEEHVDLVDDMNNHMRRNNLIIKGLDESEYEDYVESERIWTVRATPSGSGLRPSGKETKFAQKASRGSLGWSERCSPWPAEARRAGRPSLDATRIAAAVVEADGGMATRFLLLLGAAASLRVLAFPEVIKIGALLAGEDEELVESALRYAVDRVNTEPALLPNAKLSLQVERMPADAGTLQAYRKVCSLLEGGAVALLGPSGGGDQASSLAASLCNALRVPQLALDDGEHESDYTLELAPSPKVLASACGDLLDRLGWLFVAYLYEGDIALERLEVLERDRDMANRKVLTFDITADGVWDELAQSGFRNFIVDVQHSRIDDVLEQAHEAGLMTELHSYLLVTLDAHVVGSRAALRQRVAEARVYSFRLVELEDEDFTLLGRRLVRYHPDRTAGGREKQTQLALVHDAVHVLAAGLQNLSESDLQLNPVECDNATYLQDGPRLLGAIKGAVYEGFTGEVQFDEDGERDIDKLQVFEWRRGRSELVATWTPEQGLDFVSDPYDDDGVPGSEGVDDSIDENSLENRTIIVTTILSAPFVMLKEGAEKLEGNDRFEGFCVSMLERLAEILGFQYQLRVVEDGHFGTEPEPGKWNGMVGELLAGRADLALAPLTMTSRRSAVLDFTAPFMTLGIGLLKARENEALVHTFLSPFSAALWCALVATVLAAMLLLSLVGRLSPFEWRRVGDARLDTDYTLGNCFWMLFSSLTLQRVTLTPKATSTVVAMVSWWLFSLVVMVAYASVLGEFIVRYRDRPTIDSLDDLLRQKELHYGTLRQGSTHQFFEHSTFPQYMKLWQGIQGQGEQAFVKSYADGIERVLSGSYAMFMESPTLEYLESRYCELEQVGDIIGSSGYALALPKGSAYLSELSAAIIRLKSDGTLQMQRHYWWRERGALNCPREQPVYRPTPFTVRFGRLSLVFVFLLLGLVVTMIVMLVIFVRRHARKNLSAESMSAIWSTLVEELRAAMLCRKDKHGRDEPEDEAKEEPAGRRHPCHDETRSRRAAVKEERSHAGAAALVLLSRHQGEGLLAAAPGRQKLPVQPRRRIRASTVQITISNTKVQSVTTTGQGCLCNRNNSCSMRHLKKKKSKIRPRQKAGLLSGARRVSRLCIRASRVLRHGELTTLDVHSL</sequence>
<feature type="transmembrane region" description="Helical" evidence="20">
    <location>
        <begin position="667"/>
        <end position="687"/>
    </location>
</feature>
<dbReference type="SUPFAM" id="SSF53822">
    <property type="entry name" value="Periplasmic binding protein-like I"/>
    <property type="match status" value="1"/>
</dbReference>
<dbReference type="InterPro" id="IPR001320">
    <property type="entry name" value="Iontro_rcpt_C"/>
</dbReference>
<evidence type="ECO:0000256" key="12">
    <source>
        <dbReference type="ARBA" id="ARBA00023257"/>
    </source>
</evidence>
<dbReference type="Gene3D" id="1.10.287.70">
    <property type="match status" value="1"/>
</dbReference>
<dbReference type="InterPro" id="IPR028082">
    <property type="entry name" value="Peripla_BP_I"/>
</dbReference>
<dbReference type="InterPro" id="IPR001508">
    <property type="entry name" value="Iono_Glu_rcpt_met"/>
</dbReference>
<keyword evidence="12" id="KW-0628">Postsynaptic cell membrane</keyword>
<evidence type="ECO:0000256" key="3">
    <source>
        <dbReference type="ARBA" id="ARBA00022475"/>
    </source>
</evidence>